<evidence type="ECO:0000313" key="1">
    <source>
        <dbReference type="EMBL" id="MEI5907912.1"/>
    </source>
</evidence>
<name>A0ABU8HF57_9BACI</name>
<keyword evidence="2" id="KW-1185">Reference proteome</keyword>
<gene>
    <name evidence="1" type="ORF">WAK64_12685</name>
</gene>
<protein>
    <submittedName>
        <fullName evidence="1">FbpB family small basic protein</fullName>
    </submittedName>
</protein>
<organism evidence="1 2">
    <name type="scientific">Bacillus spongiae</name>
    <dbReference type="NCBI Taxonomy" id="2683610"/>
    <lineage>
        <taxon>Bacteria</taxon>
        <taxon>Bacillati</taxon>
        <taxon>Bacillota</taxon>
        <taxon>Bacilli</taxon>
        <taxon>Bacillales</taxon>
        <taxon>Bacillaceae</taxon>
        <taxon>Bacillus</taxon>
    </lineage>
</organism>
<dbReference type="EMBL" id="JBBAXC010000010">
    <property type="protein sequence ID" value="MEI5907912.1"/>
    <property type="molecule type" value="Genomic_DNA"/>
</dbReference>
<proteinExistence type="predicted"/>
<evidence type="ECO:0000313" key="2">
    <source>
        <dbReference type="Proteomes" id="UP001312865"/>
    </source>
</evidence>
<dbReference type="InterPro" id="IPR025004">
    <property type="entry name" value="SenN/SenS"/>
</dbReference>
<dbReference type="RefSeq" id="WP_336587357.1">
    <property type="nucleotide sequence ID" value="NZ_JBBAXC010000010.1"/>
</dbReference>
<dbReference type="Proteomes" id="UP001312865">
    <property type="component" value="Unassembled WGS sequence"/>
</dbReference>
<sequence>MRKLRKKSFADLVNENKRALMSDSKAMDEIEERIEARYEIKRMEKAE</sequence>
<reference evidence="1 2" key="1">
    <citation type="journal article" date="2018" name="J. Microbiol.">
        <title>Bacillus spongiae sp. nov., isolated from sponge of Jeju Island.</title>
        <authorList>
            <person name="Lee G.E."/>
            <person name="Im W.T."/>
            <person name="Park J.S."/>
        </authorList>
    </citation>
    <scope>NUCLEOTIDE SEQUENCE [LARGE SCALE GENOMIC DNA]</scope>
    <source>
        <strain evidence="1 2">135PIL107-10</strain>
    </source>
</reference>
<dbReference type="Pfam" id="PF13040">
    <property type="entry name" value="Fur_reg_FbpB"/>
    <property type="match status" value="1"/>
</dbReference>
<comment type="caution">
    <text evidence="1">The sequence shown here is derived from an EMBL/GenBank/DDBJ whole genome shotgun (WGS) entry which is preliminary data.</text>
</comment>
<accession>A0ABU8HF57</accession>